<feature type="domain" description="AMP-dependent synthetase/ligase" evidence="3">
    <location>
        <begin position="7"/>
        <end position="350"/>
    </location>
</feature>
<dbReference type="Gene3D" id="3.40.50.12780">
    <property type="entry name" value="N-terminal domain of ligase-like"/>
    <property type="match status" value="1"/>
</dbReference>
<gene>
    <name evidence="4" type="ORF">CR203_23405</name>
</gene>
<accession>A0A3A9K140</accession>
<dbReference type="EMBL" id="PDOE01000027">
    <property type="protein sequence ID" value="RKL64958.1"/>
    <property type="molecule type" value="Genomic_DNA"/>
</dbReference>
<dbReference type="SUPFAM" id="SSF56801">
    <property type="entry name" value="Acetyl-CoA synthetase-like"/>
    <property type="match status" value="1"/>
</dbReference>
<dbReference type="GO" id="GO:0031956">
    <property type="term" value="F:medium-chain fatty acid-CoA ligase activity"/>
    <property type="evidence" value="ECO:0007669"/>
    <property type="project" value="TreeGrafter"/>
</dbReference>
<dbReference type="CDD" id="cd04433">
    <property type="entry name" value="AFD_class_I"/>
    <property type="match status" value="1"/>
</dbReference>
<reference evidence="4 5" key="1">
    <citation type="submission" date="2017-10" db="EMBL/GenBank/DDBJ databases">
        <title>Bacillus sp. nov., a halophilic bacterium isolated from a Keqin Lake.</title>
        <authorList>
            <person name="Wang H."/>
        </authorList>
    </citation>
    <scope>NUCLEOTIDE SEQUENCE [LARGE SCALE GENOMIC DNA]</scope>
    <source>
        <strain evidence="4 5">KCTC 13187</strain>
    </source>
</reference>
<evidence type="ECO:0000313" key="5">
    <source>
        <dbReference type="Proteomes" id="UP000281498"/>
    </source>
</evidence>
<name>A0A3A9K140_9BACI</name>
<keyword evidence="2" id="KW-0436">Ligase</keyword>
<dbReference type="PANTHER" id="PTHR43201:SF5">
    <property type="entry name" value="MEDIUM-CHAIN ACYL-COA LIGASE ACSF2, MITOCHONDRIAL"/>
    <property type="match status" value="1"/>
</dbReference>
<dbReference type="InterPro" id="IPR045851">
    <property type="entry name" value="AMP-bd_C_sf"/>
</dbReference>
<evidence type="ECO:0000259" key="3">
    <source>
        <dbReference type="Pfam" id="PF00501"/>
    </source>
</evidence>
<protein>
    <recommendedName>
        <fullName evidence="3">AMP-dependent synthetase/ligase domain-containing protein</fullName>
    </recommendedName>
</protein>
<dbReference type="InterPro" id="IPR042099">
    <property type="entry name" value="ANL_N_sf"/>
</dbReference>
<dbReference type="PANTHER" id="PTHR43201">
    <property type="entry name" value="ACYL-COA SYNTHETASE"/>
    <property type="match status" value="1"/>
</dbReference>
<dbReference type="GO" id="GO:0006631">
    <property type="term" value="P:fatty acid metabolic process"/>
    <property type="evidence" value="ECO:0007669"/>
    <property type="project" value="TreeGrafter"/>
</dbReference>
<comment type="caution">
    <text evidence="4">The sequence shown here is derived from an EMBL/GenBank/DDBJ whole genome shotgun (WGS) entry which is preliminary data.</text>
</comment>
<dbReference type="Pfam" id="PF00501">
    <property type="entry name" value="AMP-binding"/>
    <property type="match status" value="1"/>
</dbReference>
<dbReference type="PROSITE" id="PS00455">
    <property type="entry name" value="AMP_BINDING"/>
    <property type="match status" value="1"/>
</dbReference>
<sequence>MMEELLKKHCNLSPNNIALKDSEQTITWVELYENIKHLSQKIDYIPNERVAISLSNDVRTITLLITLLINGFDVALLDPEISETDWENIKGKINSDNVCFVSKNHQILKSVNFNQLIDLDMLFKDLKKQKLDNEYNYQNKMKGALLFITSGTTGSPKIVKKTIKSLINEGASHTESFNLSYKDSLLVSIPLYHAFACGAALFSSIYSGAALIVSKVFFPRLITDIIHKEKITILFLIPSLVKLLVNIKMEKRISLSSLKFVIVGTGYPSNQIAKEFSEVFKIGLTGHYGSSETGGVSFCLPKFDSYPTKGLIGKPLASREIKIVDDRGNNLENEKIGKIAVKTDSLFAGYINGNEFLDNRRSLWLTGDIGYRDNTGNFFIVGRESNAFHRNGKKIYPEAIENGLLNSLNNIVELAIVGVTNKDIQDDFIILAIVTDSSKIEESLIRSLFMKKIGKNYIPDKIIHLKSLPKTKNGKINRKKTSEIVFNYLTKNKI</sequence>
<dbReference type="Gene3D" id="3.30.300.30">
    <property type="match status" value="1"/>
</dbReference>
<comment type="similarity">
    <text evidence="1">Belongs to the ATP-dependent AMP-binding enzyme family.</text>
</comment>
<proteinExistence type="inferred from homology"/>
<evidence type="ECO:0000313" key="4">
    <source>
        <dbReference type="EMBL" id="RKL64958.1"/>
    </source>
</evidence>
<dbReference type="Proteomes" id="UP000281498">
    <property type="component" value="Unassembled WGS sequence"/>
</dbReference>
<dbReference type="OrthoDB" id="9757771at2"/>
<evidence type="ECO:0000256" key="2">
    <source>
        <dbReference type="ARBA" id="ARBA00022598"/>
    </source>
</evidence>
<dbReference type="AlphaFoldDB" id="A0A3A9K140"/>
<organism evidence="4 5">
    <name type="scientific">Salipaludibacillus neizhouensis</name>
    <dbReference type="NCBI Taxonomy" id="885475"/>
    <lineage>
        <taxon>Bacteria</taxon>
        <taxon>Bacillati</taxon>
        <taxon>Bacillota</taxon>
        <taxon>Bacilli</taxon>
        <taxon>Bacillales</taxon>
        <taxon>Bacillaceae</taxon>
    </lineage>
</organism>
<dbReference type="InterPro" id="IPR000873">
    <property type="entry name" value="AMP-dep_synth/lig_dom"/>
</dbReference>
<dbReference type="InterPro" id="IPR020845">
    <property type="entry name" value="AMP-binding_CS"/>
</dbReference>
<evidence type="ECO:0000256" key="1">
    <source>
        <dbReference type="ARBA" id="ARBA00006432"/>
    </source>
</evidence>
<keyword evidence="5" id="KW-1185">Reference proteome</keyword>
<dbReference type="RefSeq" id="WP_110939023.1">
    <property type="nucleotide sequence ID" value="NZ_KZ614148.1"/>
</dbReference>